<evidence type="ECO:0000313" key="2">
    <source>
        <dbReference type="Proteomes" id="UP000823674"/>
    </source>
</evidence>
<sequence length="92" mass="10681">MVKIAAPVRRFLSFVLTILTYCKKFDIHKTVSLESCQQITLLIGVQYHRVWRTSNLRILTIIDWYDEQKSECGAGWDKTIDVSGNKMQGYIP</sequence>
<organism evidence="1 2">
    <name type="scientific">Brassica rapa subsp. trilocularis</name>
    <dbReference type="NCBI Taxonomy" id="1813537"/>
    <lineage>
        <taxon>Eukaryota</taxon>
        <taxon>Viridiplantae</taxon>
        <taxon>Streptophyta</taxon>
        <taxon>Embryophyta</taxon>
        <taxon>Tracheophyta</taxon>
        <taxon>Spermatophyta</taxon>
        <taxon>Magnoliopsida</taxon>
        <taxon>eudicotyledons</taxon>
        <taxon>Gunneridae</taxon>
        <taxon>Pentapetalae</taxon>
        <taxon>rosids</taxon>
        <taxon>malvids</taxon>
        <taxon>Brassicales</taxon>
        <taxon>Brassicaceae</taxon>
        <taxon>Brassiceae</taxon>
        <taxon>Brassica</taxon>
    </lineage>
</organism>
<proteinExistence type="predicted"/>
<accession>A0ABQ7MPI5</accession>
<protein>
    <submittedName>
        <fullName evidence="1">Uncharacterized protein</fullName>
    </submittedName>
</protein>
<comment type="caution">
    <text evidence="1">The sequence shown here is derived from an EMBL/GenBank/DDBJ whole genome shotgun (WGS) entry which is preliminary data.</text>
</comment>
<dbReference type="EMBL" id="JADBGQ010000004">
    <property type="protein sequence ID" value="KAG5400430.1"/>
    <property type="molecule type" value="Genomic_DNA"/>
</dbReference>
<keyword evidence="2" id="KW-1185">Reference proteome</keyword>
<name>A0ABQ7MPI5_BRACM</name>
<evidence type="ECO:0000313" key="1">
    <source>
        <dbReference type="EMBL" id="KAG5400430.1"/>
    </source>
</evidence>
<dbReference type="Proteomes" id="UP000823674">
    <property type="component" value="Chromosome A04"/>
</dbReference>
<reference evidence="1 2" key="1">
    <citation type="submission" date="2021-03" db="EMBL/GenBank/DDBJ databases">
        <authorList>
            <person name="King G.J."/>
            <person name="Bancroft I."/>
            <person name="Baten A."/>
            <person name="Bloomfield J."/>
            <person name="Borpatragohain P."/>
            <person name="He Z."/>
            <person name="Irish N."/>
            <person name="Irwin J."/>
            <person name="Liu K."/>
            <person name="Mauleon R.P."/>
            <person name="Moore J."/>
            <person name="Morris R."/>
            <person name="Ostergaard L."/>
            <person name="Wang B."/>
            <person name="Wells R."/>
        </authorList>
    </citation>
    <scope>NUCLEOTIDE SEQUENCE [LARGE SCALE GENOMIC DNA]</scope>
    <source>
        <strain evidence="1">R-o-18</strain>
        <tissue evidence="1">Leaf</tissue>
    </source>
</reference>
<gene>
    <name evidence="1" type="primary">A04p010700.1_BraROA</name>
    <name evidence="1" type="ORF">IGI04_015037</name>
</gene>